<name>A0A2Z2KIU2_9BACL</name>
<evidence type="ECO:0000313" key="1">
    <source>
        <dbReference type="EMBL" id="ASA25857.1"/>
    </source>
</evidence>
<sequence length="194" mass="21323">MPTQELKPQFEQYLQLSAGLRPEYPGSLGAGNLDAIREAVGSSTELPALLEAVYSLVSGTGSEEEEPSLVEFIPGYRLIHVGEYAEQIQVLAGILEDKGYNGGGTVLPLLTNYGSDFICYFRSADGEERVCDLLHDFGDLAVMYDSPAKFLETLCEFYKQEVYFLDEDGYLDCDLVLEGEVGAAFNPAATYWAE</sequence>
<keyword evidence="2" id="KW-1185">Reference proteome</keyword>
<evidence type="ECO:0000313" key="2">
    <source>
        <dbReference type="Proteomes" id="UP000249890"/>
    </source>
</evidence>
<proteinExistence type="predicted"/>
<dbReference type="EMBL" id="CP021780">
    <property type="protein sequence ID" value="ASA25857.1"/>
    <property type="molecule type" value="Genomic_DNA"/>
</dbReference>
<protein>
    <recommendedName>
        <fullName evidence="3">Knr4/Smi1-like domain-containing protein</fullName>
    </recommendedName>
</protein>
<dbReference type="AlphaFoldDB" id="A0A2Z2KIU2"/>
<evidence type="ECO:0008006" key="3">
    <source>
        <dbReference type="Google" id="ProtNLM"/>
    </source>
</evidence>
<dbReference type="KEGG" id="pdh:B9T62_37105"/>
<organism evidence="1 2">
    <name type="scientific">Paenibacillus donghaensis</name>
    <dbReference type="NCBI Taxonomy" id="414771"/>
    <lineage>
        <taxon>Bacteria</taxon>
        <taxon>Bacillati</taxon>
        <taxon>Bacillota</taxon>
        <taxon>Bacilli</taxon>
        <taxon>Bacillales</taxon>
        <taxon>Paenibacillaceae</taxon>
        <taxon>Paenibacillus</taxon>
    </lineage>
</organism>
<gene>
    <name evidence="1" type="ORF">B9T62_37105</name>
</gene>
<reference evidence="1 2" key="1">
    <citation type="submission" date="2017-06" db="EMBL/GenBank/DDBJ databases">
        <title>Complete genome sequence of Paenibacillus donghaensis KCTC 13049T isolated from East Sea sediment, South Korea.</title>
        <authorList>
            <person name="Jung B.K."/>
            <person name="Hong S.-J."/>
            <person name="Shin J.-H."/>
        </authorList>
    </citation>
    <scope>NUCLEOTIDE SEQUENCE [LARGE SCALE GENOMIC DNA]</scope>
    <source>
        <strain evidence="1 2">KCTC 13049</strain>
    </source>
</reference>
<accession>A0A2Z2KIU2</accession>
<dbReference type="OrthoDB" id="1078196at2"/>
<dbReference type="Proteomes" id="UP000249890">
    <property type="component" value="Chromosome"/>
</dbReference>
<dbReference type="RefSeq" id="WP_087919817.1">
    <property type="nucleotide sequence ID" value="NZ_CP021780.1"/>
</dbReference>